<dbReference type="Gene3D" id="3.40.50.980">
    <property type="match status" value="1"/>
</dbReference>
<reference evidence="4" key="1">
    <citation type="submission" date="2021-02" db="EMBL/GenBank/DDBJ databases">
        <authorList>
            <person name="Nowell W R."/>
        </authorList>
    </citation>
    <scope>NUCLEOTIDE SEQUENCE</scope>
</reference>
<feature type="domain" description="AMP-dependent synthetase/ligase" evidence="3">
    <location>
        <begin position="4"/>
        <end position="171"/>
    </location>
</feature>
<sequence length="171" mass="18939">MTRCSFDIHVQEIFGTLSVGGTLIMLHPGGTIDFDYLFEVLKNKQITYLHTVPSLLYSFFTFAEQNNNQNVLKHLRSVCSSGEPFSVPIIDLIVKIDITNCTIWNLYGPAEATIGSTIYCVNVTNDTQNIPIGIPLSNYRCMIINQFLQSSATDQEGELFVGGVGVFAGYL</sequence>
<name>A0A820MJ03_9BILA</name>
<dbReference type="Pfam" id="PF00501">
    <property type="entry name" value="AMP-binding"/>
    <property type="match status" value="1"/>
</dbReference>
<dbReference type="PANTHER" id="PTHR44845">
    <property type="entry name" value="CARRIER DOMAIN-CONTAINING PROTEIN"/>
    <property type="match status" value="1"/>
</dbReference>
<protein>
    <recommendedName>
        <fullName evidence="3">AMP-dependent synthetase/ligase domain-containing protein</fullName>
    </recommendedName>
</protein>
<keyword evidence="2" id="KW-0597">Phosphoprotein</keyword>
<comment type="caution">
    <text evidence="4">The sequence shown here is derived from an EMBL/GenBank/DDBJ whole genome shotgun (WGS) entry which is preliminary data.</text>
</comment>
<evidence type="ECO:0000313" key="5">
    <source>
        <dbReference type="Proteomes" id="UP000663881"/>
    </source>
</evidence>
<dbReference type="SUPFAM" id="SSF56801">
    <property type="entry name" value="Acetyl-CoA synthetase-like"/>
    <property type="match status" value="1"/>
</dbReference>
<gene>
    <name evidence="4" type="ORF">OKA104_LOCUS50040</name>
</gene>
<keyword evidence="1" id="KW-0596">Phosphopantetheine</keyword>
<feature type="non-terminal residue" evidence="4">
    <location>
        <position position="1"/>
    </location>
</feature>
<evidence type="ECO:0000259" key="3">
    <source>
        <dbReference type="Pfam" id="PF00501"/>
    </source>
</evidence>
<evidence type="ECO:0000256" key="1">
    <source>
        <dbReference type="ARBA" id="ARBA00022450"/>
    </source>
</evidence>
<evidence type="ECO:0000256" key="2">
    <source>
        <dbReference type="ARBA" id="ARBA00022553"/>
    </source>
</evidence>
<dbReference type="AlphaFoldDB" id="A0A820MJ03"/>
<proteinExistence type="predicted"/>
<evidence type="ECO:0000313" key="4">
    <source>
        <dbReference type="EMBL" id="CAF4374945.1"/>
    </source>
</evidence>
<dbReference type="Gene3D" id="2.30.38.10">
    <property type="entry name" value="Luciferase, Domain 3"/>
    <property type="match status" value="1"/>
</dbReference>
<dbReference type="InterPro" id="IPR000873">
    <property type="entry name" value="AMP-dep_synth/lig_dom"/>
</dbReference>
<dbReference type="EMBL" id="CAJOAY010024453">
    <property type="protein sequence ID" value="CAF4374945.1"/>
    <property type="molecule type" value="Genomic_DNA"/>
</dbReference>
<organism evidence="4 5">
    <name type="scientific">Adineta steineri</name>
    <dbReference type="NCBI Taxonomy" id="433720"/>
    <lineage>
        <taxon>Eukaryota</taxon>
        <taxon>Metazoa</taxon>
        <taxon>Spiralia</taxon>
        <taxon>Gnathifera</taxon>
        <taxon>Rotifera</taxon>
        <taxon>Eurotatoria</taxon>
        <taxon>Bdelloidea</taxon>
        <taxon>Adinetida</taxon>
        <taxon>Adinetidae</taxon>
        <taxon>Adineta</taxon>
    </lineage>
</organism>
<accession>A0A820MJ03</accession>
<dbReference type="Proteomes" id="UP000663881">
    <property type="component" value="Unassembled WGS sequence"/>
</dbReference>
<dbReference type="PANTHER" id="PTHR44845:SF7">
    <property type="entry name" value="PLIPASTATIN SYNTHASE SUBUNIT D"/>
    <property type="match status" value="1"/>
</dbReference>